<dbReference type="EMBL" id="CATQJA010001432">
    <property type="protein sequence ID" value="CAJ0567241.1"/>
    <property type="molecule type" value="Genomic_DNA"/>
</dbReference>
<dbReference type="Proteomes" id="UP001177023">
    <property type="component" value="Unassembled WGS sequence"/>
</dbReference>
<accession>A0AA36CF71</accession>
<evidence type="ECO:0000256" key="1">
    <source>
        <dbReference type="ARBA" id="ARBA00022729"/>
    </source>
</evidence>
<dbReference type="InterPro" id="IPR056953">
    <property type="entry name" value="CUT_N"/>
</dbReference>
<reference evidence="4" key="1">
    <citation type="submission" date="2023-06" db="EMBL/GenBank/DDBJ databases">
        <authorList>
            <person name="Delattre M."/>
        </authorList>
    </citation>
    <scope>NUCLEOTIDE SEQUENCE</scope>
    <source>
        <strain evidence="4">AF72</strain>
    </source>
</reference>
<sequence length="81" mass="9008">MLLRVLHGLAIVLTPSLASFMFDNEIVGEPKVDCEDTMLALTFKTRKPFSGRVYVQGLSDDERCAQGFAKNTNQSRKSKDA</sequence>
<feature type="non-terminal residue" evidence="4">
    <location>
        <position position="81"/>
    </location>
</feature>
<dbReference type="Pfam" id="PF25057">
    <property type="entry name" value="CUT_N"/>
    <property type="match status" value="1"/>
</dbReference>
<dbReference type="PANTHER" id="PTHR22907">
    <property type="entry name" value="GH04558P"/>
    <property type="match status" value="1"/>
</dbReference>
<proteinExistence type="predicted"/>
<feature type="chain" id="PRO_5041289413" description="Cuticlin N-terminal domain-containing protein" evidence="2">
    <location>
        <begin position="19"/>
        <end position="81"/>
    </location>
</feature>
<evidence type="ECO:0000313" key="5">
    <source>
        <dbReference type="Proteomes" id="UP001177023"/>
    </source>
</evidence>
<dbReference type="AlphaFoldDB" id="A0AA36CF71"/>
<protein>
    <recommendedName>
        <fullName evidence="3">Cuticlin N-terminal domain-containing protein</fullName>
    </recommendedName>
</protein>
<organism evidence="4 5">
    <name type="scientific">Mesorhabditis spiculigera</name>
    <dbReference type="NCBI Taxonomy" id="96644"/>
    <lineage>
        <taxon>Eukaryota</taxon>
        <taxon>Metazoa</taxon>
        <taxon>Ecdysozoa</taxon>
        <taxon>Nematoda</taxon>
        <taxon>Chromadorea</taxon>
        <taxon>Rhabditida</taxon>
        <taxon>Rhabditina</taxon>
        <taxon>Rhabditomorpha</taxon>
        <taxon>Rhabditoidea</taxon>
        <taxon>Rhabditidae</taxon>
        <taxon>Mesorhabditinae</taxon>
        <taxon>Mesorhabditis</taxon>
    </lineage>
</organism>
<evidence type="ECO:0000313" key="4">
    <source>
        <dbReference type="EMBL" id="CAJ0567241.1"/>
    </source>
</evidence>
<keyword evidence="5" id="KW-1185">Reference proteome</keyword>
<dbReference type="InterPro" id="IPR051962">
    <property type="entry name" value="Cuticlin"/>
</dbReference>
<dbReference type="PANTHER" id="PTHR22907:SF54">
    <property type="entry name" value="GH04558P"/>
    <property type="match status" value="1"/>
</dbReference>
<gene>
    <name evidence="4" type="ORF">MSPICULIGERA_LOCUS5801</name>
</gene>
<feature type="signal peptide" evidence="2">
    <location>
        <begin position="1"/>
        <end position="18"/>
    </location>
</feature>
<evidence type="ECO:0000259" key="3">
    <source>
        <dbReference type="Pfam" id="PF25057"/>
    </source>
</evidence>
<feature type="domain" description="Cuticlin N-terminal" evidence="3">
    <location>
        <begin position="28"/>
        <end position="77"/>
    </location>
</feature>
<name>A0AA36CF71_9BILA</name>
<keyword evidence="1 2" id="KW-0732">Signal</keyword>
<comment type="caution">
    <text evidence="4">The sequence shown here is derived from an EMBL/GenBank/DDBJ whole genome shotgun (WGS) entry which is preliminary data.</text>
</comment>
<evidence type="ECO:0000256" key="2">
    <source>
        <dbReference type="SAM" id="SignalP"/>
    </source>
</evidence>